<feature type="domain" description="Methyltransferase" evidence="2">
    <location>
        <begin position="69"/>
        <end position="162"/>
    </location>
</feature>
<protein>
    <recommendedName>
        <fullName evidence="2">Methyltransferase domain-containing protein</fullName>
    </recommendedName>
</protein>
<proteinExistence type="predicted"/>
<dbReference type="RefSeq" id="WP_002169740.1">
    <property type="nucleotide sequence ID" value="NZ_JH792253.1"/>
</dbReference>
<evidence type="ECO:0000313" key="3">
    <source>
        <dbReference type="EMBL" id="EJR29906.1"/>
    </source>
</evidence>
<dbReference type="AlphaFoldDB" id="A0ABC9QUV3"/>
<dbReference type="EMBL" id="AHEV01000051">
    <property type="protein sequence ID" value="EJR29906.1"/>
    <property type="molecule type" value="Genomic_DNA"/>
</dbReference>
<sequence>MNEEIFNLDDLYKMLDNLYTSPDAPALSASWWDQFYQTRDKEIPFFTEFPDENLATYFLDGMLNPGKTLEVGCGNGRNTAFMASQGCSVDAIDYSLEAINWAKEKTKEKKLDINFKWDSIFNIDITSNSYDIIYDSGCLHHLFPHRRIQYIQIIEKALKPGGYLGLSCFAPGHRSNGGGAEMTDWDIYRLKRTRGGIAFTKEKLLRLFSQSFDLIEFRSMRECDANEQLYGREFLWTTLWQKR</sequence>
<organism evidence="3 4">
    <name type="scientific">Bacillus mycoides</name>
    <dbReference type="NCBI Taxonomy" id="1405"/>
    <lineage>
        <taxon>Bacteria</taxon>
        <taxon>Bacillati</taxon>
        <taxon>Bacillota</taxon>
        <taxon>Bacilli</taxon>
        <taxon>Bacillales</taxon>
        <taxon>Bacillaceae</taxon>
        <taxon>Bacillus</taxon>
        <taxon>Bacillus cereus group</taxon>
    </lineage>
</organism>
<dbReference type="CDD" id="cd02440">
    <property type="entry name" value="AdoMet_MTases"/>
    <property type="match status" value="1"/>
</dbReference>
<dbReference type="GO" id="GO:0016740">
    <property type="term" value="F:transferase activity"/>
    <property type="evidence" value="ECO:0007669"/>
    <property type="project" value="UniProtKB-KW"/>
</dbReference>
<comment type="caution">
    <text evidence="3">The sequence shown here is derived from an EMBL/GenBank/DDBJ whole genome shotgun (WGS) entry which is preliminary data.</text>
</comment>
<dbReference type="PANTHER" id="PTHR43861">
    <property type="entry name" value="TRANS-ACONITATE 2-METHYLTRANSFERASE-RELATED"/>
    <property type="match status" value="1"/>
</dbReference>
<dbReference type="InterPro" id="IPR041698">
    <property type="entry name" value="Methyltransf_25"/>
</dbReference>
<dbReference type="Pfam" id="PF13649">
    <property type="entry name" value="Methyltransf_25"/>
    <property type="match status" value="1"/>
</dbReference>
<dbReference type="InterPro" id="IPR029063">
    <property type="entry name" value="SAM-dependent_MTases_sf"/>
</dbReference>
<gene>
    <name evidence="3" type="ORF">III_05675</name>
</gene>
<dbReference type="Gene3D" id="3.40.50.150">
    <property type="entry name" value="Vaccinia Virus protein VP39"/>
    <property type="match status" value="1"/>
</dbReference>
<keyword evidence="1" id="KW-0808">Transferase</keyword>
<dbReference type="Proteomes" id="UP000006976">
    <property type="component" value="Unassembled WGS sequence"/>
</dbReference>
<evidence type="ECO:0000256" key="1">
    <source>
        <dbReference type="ARBA" id="ARBA00022679"/>
    </source>
</evidence>
<evidence type="ECO:0000313" key="4">
    <source>
        <dbReference type="Proteomes" id="UP000006976"/>
    </source>
</evidence>
<evidence type="ECO:0000259" key="2">
    <source>
        <dbReference type="Pfam" id="PF13649"/>
    </source>
</evidence>
<reference evidence="3 4" key="1">
    <citation type="submission" date="2012-04" db="EMBL/GenBank/DDBJ databases">
        <title>The Genome Sequence of Bacillus cereus VD078.</title>
        <authorList>
            <consortium name="The Broad Institute Genome Sequencing Platform"/>
            <consortium name="The Broad Institute Genome Sequencing Center for Infectious Disease"/>
            <person name="Feldgarden M."/>
            <person name="Van der Auwera G.A."/>
            <person name="Mahillon J."/>
            <person name="Duprez V."/>
            <person name="Timmery S."/>
            <person name="Mattelet C."/>
            <person name="Dierick K."/>
            <person name="Sun M."/>
            <person name="Yu Z."/>
            <person name="Zhu L."/>
            <person name="Hu X."/>
            <person name="Shank E.B."/>
            <person name="Swiecicka I."/>
            <person name="Hansen B.M."/>
            <person name="Andrup L."/>
            <person name="Young S.K."/>
            <person name="Zeng Q."/>
            <person name="Gargeya S."/>
            <person name="Fitzgerald M."/>
            <person name="Haas B."/>
            <person name="Abouelleil A."/>
            <person name="Alvarado L."/>
            <person name="Arachchi H.M."/>
            <person name="Berlin A."/>
            <person name="Chapman S.B."/>
            <person name="Goldberg J."/>
            <person name="Griggs A."/>
            <person name="Gujja S."/>
            <person name="Hansen M."/>
            <person name="Howarth C."/>
            <person name="Imamovic A."/>
            <person name="Larimer J."/>
            <person name="McCowen C."/>
            <person name="Montmayeur A."/>
            <person name="Murphy C."/>
            <person name="Neiman D."/>
            <person name="Pearson M."/>
            <person name="Priest M."/>
            <person name="Roberts A."/>
            <person name="Saif S."/>
            <person name="Shea T."/>
            <person name="Sisk P."/>
            <person name="Sykes S."/>
            <person name="Wortman J."/>
            <person name="Nusbaum C."/>
            <person name="Birren B."/>
        </authorList>
    </citation>
    <scope>NUCLEOTIDE SEQUENCE [LARGE SCALE GENOMIC DNA]</scope>
    <source>
        <strain evidence="3 4">VD078</strain>
    </source>
</reference>
<accession>A0ABC9QUV3</accession>
<name>A0ABC9QUV3_BACMY</name>
<dbReference type="SUPFAM" id="SSF53335">
    <property type="entry name" value="S-adenosyl-L-methionine-dependent methyltransferases"/>
    <property type="match status" value="1"/>
</dbReference>